<reference evidence="2 3" key="1">
    <citation type="submission" date="2018-10" db="EMBL/GenBank/DDBJ databases">
        <title>Natrarchaeobius chitinivorans gen. nov., sp. nov., and Natrarchaeobius haloalkaliphilus sp. nov., alkaliphilic, chitin-utilizing haloarchaea from hypersaline alkaline lakes.</title>
        <authorList>
            <person name="Sorokin D.Y."/>
            <person name="Elcheninov A.G."/>
            <person name="Kostrikina N.A."/>
            <person name="Bale N.J."/>
            <person name="Sinninghe Damste J.S."/>
            <person name="Khijniak T.V."/>
            <person name="Kublanov I.V."/>
            <person name="Toshchakov S.V."/>
        </authorList>
    </citation>
    <scope>NUCLEOTIDE SEQUENCE [LARGE SCALE GENOMIC DNA]</scope>
    <source>
        <strain evidence="2 3">AArcht7</strain>
    </source>
</reference>
<protein>
    <submittedName>
        <fullName evidence="2">Calcium-binding protein</fullName>
    </submittedName>
</protein>
<gene>
    <name evidence="2" type="ORF">EA472_00995</name>
</gene>
<name>A0A3N6PU00_NATCH</name>
<dbReference type="Proteomes" id="UP000281431">
    <property type="component" value="Unassembled WGS sequence"/>
</dbReference>
<evidence type="ECO:0000256" key="1">
    <source>
        <dbReference type="SAM" id="MobiDB-lite"/>
    </source>
</evidence>
<feature type="region of interest" description="Disordered" evidence="1">
    <location>
        <begin position="113"/>
        <end position="166"/>
    </location>
</feature>
<keyword evidence="3" id="KW-1185">Reference proteome</keyword>
<feature type="compositionally biased region" description="Acidic residues" evidence="1">
    <location>
        <begin position="137"/>
        <end position="166"/>
    </location>
</feature>
<dbReference type="AlphaFoldDB" id="A0A3N6PU00"/>
<accession>A0A3N6PU00</accession>
<evidence type="ECO:0000313" key="3">
    <source>
        <dbReference type="Proteomes" id="UP000281431"/>
    </source>
</evidence>
<sequence length="166" mass="17999">MTPDDGDRTDESTDFGKRRTAAASALAAGAGISATAGSAGAQETQEVVLKANDYYPNETFVILTNFEERNRREFLEEYDEDEDVFDDHGDWEVYSALVEVGEPGGEPVLLLIDDDADPDPGDRGTMGDSPSFKDAEWDLLEIDVTFDDDAETDDDGETGDDAEAEG</sequence>
<comment type="caution">
    <text evidence="2">The sequence shown here is derived from an EMBL/GenBank/DDBJ whole genome shotgun (WGS) entry which is preliminary data.</text>
</comment>
<evidence type="ECO:0000313" key="2">
    <source>
        <dbReference type="EMBL" id="RQH03196.1"/>
    </source>
</evidence>
<proteinExistence type="predicted"/>
<dbReference type="EMBL" id="REFZ01000001">
    <property type="protein sequence ID" value="RQH03196.1"/>
    <property type="molecule type" value="Genomic_DNA"/>
</dbReference>
<organism evidence="2 3">
    <name type="scientific">Natrarchaeobius chitinivorans</name>
    <dbReference type="NCBI Taxonomy" id="1679083"/>
    <lineage>
        <taxon>Archaea</taxon>
        <taxon>Methanobacteriati</taxon>
        <taxon>Methanobacteriota</taxon>
        <taxon>Stenosarchaea group</taxon>
        <taxon>Halobacteria</taxon>
        <taxon>Halobacteriales</taxon>
        <taxon>Natrialbaceae</taxon>
        <taxon>Natrarchaeobius</taxon>
    </lineage>
</organism>